<feature type="non-terminal residue" evidence="1">
    <location>
        <position position="227"/>
    </location>
</feature>
<protein>
    <submittedName>
        <fullName evidence="1">Uncharacterized protein</fullName>
    </submittedName>
</protein>
<sequence length="227" mass="24602">NAPINFDNGAMITKGLGPTGQMVSYYNFDVQSTTPDEIFVLFRQGESNPVSGQLNIINTKPGETGYNDFWIMTKVTVPSDYVANTVTSEAAITTAGYTKTPTTTIVNCPVVPKGSTATKRLGTESNAINRGWYKDSIIYYFTFNEKALSSTALGTVPISPIYVTFNTDGDPSTGFKMENSTTMQTHNVIASIPSQSYYSPLWNVNVYANSAFGSVNNLSTARSSNII</sequence>
<comment type="caution">
    <text evidence="1">The sequence shown here is derived from an EMBL/GenBank/DDBJ whole genome shotgun (WGS) entry which is preliminary data.</text>
</comment>
<dbReference type="EMBL" id="CAJNRG010004873">
    <property type="protein sequence ID" value="CAF2070207.1"/>
    <property type="molecule type" value="Genomic_DNA"/>
</dbReference>
<reference evidence="1" key="1">
    <citation type="submission" date="2021-02" db="EMBL/GenBank/DDBJ databases">
        <authorList>
            <person name="Nowell W R."/>
        </authorList>
    </citation>
    <scope>NUCLEOTIDE SEQUENCE</scope>
</reference>
<dbReference type="EMBL" id="CAJOBF010022636">
    <property type="protein sequence ID" value="CAF4392236.1"/>
    <property type="molecule type" value="Genomic_DNA"/>
</dbReference>
<evidence type="ECO:0000313" key="2">
    <source>
        <dbReference type="EMBL" id="CAF4392236.1"/>
    </source>
</evidence>
<name>A0A816RGA5_9BILA</name>
<dbReference type="AlphaFoldDB" id="A0A816RGA5"/>
<evidence type="ECO:0000313" key="3">
    <source>
        <dbReference type="Proteomes" id="UP000663887"/>
    </source>
</evidence>
<dbReference type="Proteomes" id="UP000663842">
    <property type="component" value="Unassembled WGS sequence"/>
</dbReference>
<organism evidence="1 3">
    <name type="scientific">Rotaria magnacalcarata</name>
    <dbReference type="NCBI Taxonomy" id="392030"/>
    <lineage>
        <taxon>Eukaryota</taxon>
        <taxon>Metazoa</taxon>
        <taxon>Spiralia</taxon>
        <taxon>Gnathifera</taxon>
        <taxon>Rotifera</taxon>
        <taxon>Eurotatoria</taxon>
        <taxon>Bdelloidea</taxon>
        <taxon>Philodinida</taxon>
        <taxon>Philodinidae</taxon>
        <taxon>Rotaria</taxon>
    </lineage>
</organism>
<evidence type="ECO:0000313" key="1">
    <source>
        <dbReference type="EMBL" id="CAF2070207.1"/>
    </source>
</evidence>
<accession>A0A816RGA5</accession>
<gene>
    <name evidence="2" type="ORF">UXM345_LOCUS37878</name>
    <name evidence="1" type="ORF">XDN619_LOCUS12393</name>
</gene>
<proteinExistence type="predicted"/>
<feature type="non-terminal residue" evidence="1">
    <location>
        <position position="1"/>
    </location>
</feature>
<dbReference type="Proteomes" id="UP000663887">
    <property type="component" value="Unassembled WGS sequence"/>
</dbReference>